<keyword evidence="3" id="KW-1185">Reference proteome</keyword>
<name>A0A1H0JVZ0_9SPHI</name>
<reference evidence="3" key="1">
    <citation type="submission" date="2016-10" db="EMBL/GenBank/DDBJ databases">
        <authorList>
            <person name="Varghese N."/>
            <person name="Submissions S."/>
        </authorList>
    </citation>
    <scope>NUCLEOTIDE SEQUENCE [LARGE SCALE GENOMIC DNA]</scope>
    <source>
        <strain evidence="3">DSM 19110</strain>
    </source>
</reference>
<dbReference type="EMBL" id="FNGY01000015">
    <property type="protein sequence ID" value="SDO47571.1"/>
    <property type="molecule type" value="Genomic_DNA"/>
</dbReference>
<organism evidence="2 3">
    <name type="scientific">Pedobacter steynii</name>
    <dbReference type="NCBI Taxonomy" id="430522"/>
    <lineage>
        <taxon>Bacteria</taxon>
        <taxon>Pseudomonadati</taxon>
        <taxon>Bacteroidota</taxon>
        <taxon>Sphingobacteriia</taxon>
        <taxon>Sphingobacteriales</taxon>
        <taxon>Sphingobacteriaceae</taxon>
        <taxon>Pedobacter</taxon>
    </lineage>
</organism>
<gene>
    <name evidence="2" type="ORF">SAMN05421820_11587</name>
</gene>
<evidence type="ECO:0008006" key="4">
    <source>
        <dbReference type="Google" id="ProtNLM"/>
    </source>
</evidence>
<dbReference type="Proteomes" id="UP000183200">
    <property type="component" value="Unassembled WGS sequence"/>
</dbReference>
<dbReference type="AlphaFoldDB" id="A0A1H0JVZ0"/>
<evidence type="ECO:0000313" key="2">
    <source>
        <dbReference type="EMBL" id="SDO47571.1"/>
    </source>
</evidence>
<sequence>MKKLFSLLLTFLCLHVYAQKNPFEFRPLKGKVKSVSIKGQNLLPPRDTTRFSSHEELTIVAFQYDTRMPFSFEYDSKGNIVYQNDYDFIYRRKFNNNNQLTEFVEQSKAGPHKRIGKK</sequence>
<feature type="chain" id="PRO_5010158118" description="DUF4968 domain-containing protein" evidence="1">
    <location>
        <begin position="19"/>
        <end position="118"/>
    </location>
</feature>
<evidence type="ECO:0000313" key="3">
    <source>
        <dbReference type="Proteomes" id="UP000183200"/>
    </source>
</evidence>
<proteinExistence type="predicted"/>
<evidence type="ECO:0000256" key="1">
    <source>
        <dbReference type="SAM" id="SignalP"/>
    </source>
</evidence>
<accession>A0A1H0JVZ0</accession>
<dbReference type="RefSeq" id="WP_074612631.1">
    <property type="nucleotide sequence ID" value="NZ_FNGY01000015.1"/>
</dbReference>
<keyword evidence="1" id="KW-0732">Signal</keyword>
<feature type="signal peptide" evidence="1">
    <location>
        <begin position="1"/>
        <end position="18"/>
    </location>
</feature>
<protein>
    <recommendedName>
        <fullName evidence="4">DUF4968 domain-containing protein</fullName>
    </recommendedName>
</protein>